<reference evidence="9 10" key="1">
    <citation type="submission" date="2018-01" db="EMBL/GenBank/DDBJ databases">
        <title>Draft genome sequence of Salinispora sp. 13K206.</title>
        <authorList>
            <person name="Sahin N."/>
            <person name="Saygin H."/>
            <person name="Ay H."/>
        </authorList>
    </citation>
    <scope>NUCLEOTIDE SEQUENCE [LARGE SCALE GENOMIC DNA]</scope>
    <source>
        <strain evidence="9 10">13K206</strain>
    </source>
</reference>
<dbReference type="GO" id="GO:0045892">
    <property type="term" value="P:negative regulation of DNA-templated transcription"/>
    <property type="evidence" value="ECO:0007669"/>
    <property type="project" value="TreeGrafter"/>
</dbReference>
<evidence type="ECO:0000313" key="10">
    <source>
        <dbReference type="Proteomes" id="UP000248749"/>
    </source>
</evidence>
<dbReference type="OrthoDB" id="9000968at2"/>
<dbReference type="InterPro" id="IPR029016">
    <property type="entry name" value="GAF-like_dom_sf"/>
</dbReference>
<dbReference type="GO" id="GO:0006071">
    <property type="term" value="P:glycerol metabolic process"/>
    <property type="evidence" value="ECO:0007669"/>
    <property type="project" value="UniProtKB-KW"/>
</dbReference>
<sequence>MARPVAVPAKSDESHAVKSASRTIQILEALAAAPGRLSVAELHERLGFPRSSLYALLRTLRESRWVEADESGSHFGIGPHVLLCGTAYLDRDPALPYARQTLEDLRAEVGHTAHFARRDGGAIIYLASREARTEGRRVPRVGRMLPAGVTALGLALLAELTDDEIEQVLAAAPAVPAGVRPMDPRTLANEIQSTRVRGWAHERERSLKGIACVARAVGYRIPATDAISCAFPVSDADDPATVERIAAAVVEHTDRLAARLRRAGVR</sequence>
<dbReference type="RefSeq" id="WP_111132940.1">
    <property type="nucleotide sequence ID" value="NZ_POUB01000017.1"/>
</dbReference>
<keyword evidence="1" id="KW-0319">Glycerol metabolism</keyword>
<protein>
    <recommendedName>
        <fullName evidence="6">Glycerol operon regulatory protein</fullName>
    </recommendedName>
</protein>
<name>A0A2W2DDH0_9ACTN</name>
<dbReference type="SUPFAM" id="SSF55781">
    <property type="entry name" value="GAF domain-like"/>
    <property type="match status" value="1"/>
</dbReference>
<evidence type="ECO:0000256" key="2">
    <source>
        <dbReference type="ARBA" id="ARBA00023015"/>
    </source>
</evidence>
<organism evidence="9 10">
    <name type="scientific">Micromonospora deserti</name>
    <dbReference type="NCBI Taxonomy" id="2070366"/>
    <lineage>
        <taxon>Bacteria</taxon>
        <taxon>Bacillati</taxon>
        <taxon>Actinomycetota</taxon>
        <taxon>Actinomycetes</taxon>
        <taxon>Micromonosporales</taxon>
        <taxon>Micromonosporaceae</taxon>
        <taxon>Micromonospora</taxon>
    </lineage>
</organism>
<comment type="function">
    <text evidence="5">May be an activator protein for the gylABX operon.</text>
</comment>
<dbReference type="Proteomes" id="UP000248749">
    <property type="component" value="Unassembled WGS sequence"/>
</dbReference>
<evidence type="ECO:0000256" key="3">
    <source>
        <dbReference type="ARBA" id="ARBA00023125"/>
    </source>
</evidence>
<gene>
    <name evidence="9" type="ORF">C1I99_04900</name>
</gene>
<dbReference type="InterPro" id="IPR014757">
    <property type="entry name" value="Tscrpt_reg_IclR_C"/>
</dbReference>
<evidence type="ECO:0000256" key="6">
    <source>
        <dbReference type="ARBA" id="ARBA00070406"/>
    </source>
</evidence>
<feature type="domain" description="IclR-ED" evidence="8">
    <location>
        <begin position="80"/>
        <end position="262"/>
    </location>
</feature>
<dbReference type="GO" id="GO:0003677">
    <property type="term" value="F:DNA binding"/>
    <property type="evidence" value="ECO:0007669"/>
    <property type="project" value="UniProtKB-KW"/>
</dbReference>
<dbReference type="SMART" id="SM00346">
    <property type="entry name" value="HTH_ICLR"/>
    <property type="match status" value="1"/>
</dbReference>
<dbReference type="PANTHER" id="PTHR30136:SF24">
    <property type="entry name" value="HTH-TYPE TRANSCRIPTIONAL REPRESSOR ALLR"/>
    <property type="match status" value="1"/>
</dbReference>
<dbReference type="SUPFAM" id="SSF46785">
    <property type="entry name" value="Winged helix' DNA-binding domain"/>
    <property type="match status" value="1"/>
</dbReference>
<keyword evidence="4" id="KW-0804">Transcription</keyword>
<dbReference type="Gene3D" id="1.10.10.10">
    <property type="entry name" value="Winged helix-like DNA-binding domain superfamily/Winged helix DNA-binding domain"/>
    <property type="match status" value="1"/>
</dbReference>
<dbReference type="InterPro" id="IPR005471">
    <property type="entry name" value="Tscrpt_reg_IclR_N"/>
</dbReference>
<dbReference type="PANTHER" id="PTHR30136">
    <property type="entry name" value="HELIX-TURN-HELIX TRANSCRIPTIONAL REGULATOR, ICLR FAMILY"/>
    <property type="match status" value="1"/>
</dbReference>
<dbReference type="Pfam" id="PF01614">
    <property type="entry name" value="IclR_C"/>
    <property type="match status" value="1"/>
</dbReference>
<dbReference type="PROSITE" id="PS51078">
    <property type="entry name" value="ICLR_ED"/>
    <property type="match status" value="1"/>
</dbReference>
<dbReference type="Gene3D" id="3.30.450.40">
    <property type="match status" value="1"/>
</dbReference>
<keyword evidence="2" id="KW-0805">Transcription regulation</keyword>
<evidence type="ECO:0000256" key="5">
    <source>
        <dbReference type="ARBA" id="ARBA00058938"/>
    </source>
</evidence>
<comment type="caution">
    <text evidence="9">The sequence shown here is derived from an EMBL/GenBank/DDBJ whole genome shotgun (WGS) entry which is preliminary data.</text>
</comment>
<evidence type="ECO:0000313" key="9">
    <source>
        <dbReference type="EMBL" id="PZG01929.1"/>
    </source>
</evidence>
<keyword evidence="3" id="KW-0238">DNA-binding</keyword>
<proteinExistence type="predicted"/>
<dbReference type="GO" id="GO:0003700">
    <property type="term" value="F:DNA-binding transcription factor activity"/>
    <property type="evidence" value="ECO:0007669"/>
    <property type="project" value="TreeGrafter"/>
</dbReference>
<dbReference type="Pfam" id="PF09339">
    <property type="entry name" value="HTH_IclR"/>
    <property type="match status" value="1"/>
</dbReference>
<dbReference type="PROSITE" id="PS51077">
    <property type="entry name" value="HTH_ICLR"/>
    <property type="match status" value="1"/>
</dbReference>
<dbReference type="InterPro" id="IPR050707">
    <property type="entry name" value="HTH_MetabolicPath_Reg"/>
</dbReference>
<dbReference type="InterPro" id="IPR036390">
    <property type="entry name" value="WH_DNA-bd_sf"/>
</dbReference>
<dbReference type="FunFam" id="1.10.10.10:FF:000056">
    <property type="entry name" value="IclR family transcriptional regulator"/>
    <property type="match status" value="1"/>
</dbReference>
<evidence type="ECO:0000256" key="4">
    <source>
        <dbReference type="ARBA" id="ARBA00023163"/>
    </source>
</evidence>
<dbReference type="AlphaFoldDB" id="A0A2W2DDH0"/>
<feature type="domain" description="HTH iclR-type" evidence="7">
    <location>
        <begin position="17"/>
        <end position="79"/>
    </location>
</feature>
<keyword evidence="10" id="KW-1185">Reference proteome</keyword>
<evidence type="ECO:0000259" key="8">
    <source>
        <dbReference type="PROSITE" id="PS51078"/>
    </source>
</evidence>
<evidence type="ECO:0000259" key="7">
    <source>
        <dbReference type="PROSITE" id="PS51077"/>
    </source>
</evidence>
<accession>A0A2W2DDH0</accession>
<evidence type="ECO:0000256" key="1">
    <source>
        <dbReference type="ARBA" id="ARBA00022798"/>
    </source>
</evidence>
<dbReference type="EMBL" id="POUB01000017">
    <property type="protein sequence ID" value="PZG01929.1"/>
    <property type="molecule type" value="Genomic_DNA"/>
</dbReference>
<dbReference type="InterPro" id="IPR036388">
    <property type="entry name" value="WH-like_DNA-bd_sf"/>
</dbReference>